<evidence type="ECO:0000256" key="1">
    <source>
        <dbReference type="SAM" id="MobiDB-lite"/>
    </source>
</evidence>
<evidence type="ECO:0000256" key="2">
    <source>
        <dbReference type="SAM" id="Phobius"/>
    </source>
</evidence>
<accession>A0A812TXJ9</accession>
<evidence type="ECO:0000313" key="3">
    <source>
        <dbReference type="EMBL" id="CAE7542234.1"/>
    </source>
</evidence>
<keyword evidence="2" id="KW-1133">Transmembrane helix</keyword>
<dbReference type="Gene3D" id="3.40.50.11350">
    <property type="match status" value="1"/>
</dbReference>
<reference evidence="3" key="1">
    <citation type="submission" date="2021-02" db="EMBL/GenBank/DDBJ databases">
        <authorList>
            <person name="Dougan E. K."/>
            <person name="Rhodes N."/>
            <person name="Thang M."/>
            <person name="Chan C."/>
        </authorList>
    </citation>
    <scope>NUCLEOTIDE SEQUENCE</scope>
</reference>
<organism evidence="3 4">
    <name type="scientific">Symbiodinium pilosum</name>
    <name type="common">Dinoflagellate</name>
    <dbReference type="NCBI Taxonomy" id="2952"/>
    <lineage>
        <taxon>Eukaryota</taxon>
        <taxon>Sar</taxon>
        <taxon>Alveolata</taxon>
        <taxon>Dinophyceae</taxon>
        <taxon>Suessiales</taxon>
        <taxon>Symbiodiniaceae</taxon>
        <taxon>Symbiodinium</taxon>
    </lineage>
</organism>
<feature type="region of interest" description="Disordered" evidence="1">
    <location>
        <begin position="81"/>
        <end position="115"/>
    </location>
</feature>
<feature type="transmembrane region" description="Helical" evidence="2">
    <location>
        <begin position="12"/>
        <end position="36"/>
    </location>
</feature>
<gene>
    <name evidence="3" type="primary">KEA5</name>
    <name evidence="3" type="ORF">SPIL2461_LOCUS14361</name>
</gene>
<evidence type="ECO:0000313" key="4">
    <source>
        <dbReference type="Proteomes" id="UP000649617"/>
    </source>
</evidence>
<name>A0A812TXJ9_SYMPI</name>
<keyword evidence="2" id="KW-0812">Transmembrane</keyword>
<keyword evidence="4" id="KW-1185">Reference proteome</keyword>
<feature type="compositionally biased region" description="Low complexity" evidence="1">
    <location>
        <begin position="81"/>
        <end position="101"/>
    </location>
</feature>
<dbReference type="Proteomes" id="UP000649617">
    <property type="component" value="Unassembled WGS sequence"/>
</dbReference>
<proteinExistence type="predicted"/>
<keyword evidence="2" id="KW-0472">Membrane</keyword>
<comment type="caution">
    <text evidence="3">The sequence shown here is derived from an EMBL/GenBank/DDBJ whole genome shotgun (WGS) entry which is preliminary data.</text>
</comment>
<dbReference type="AlphaFoldDB" id="A0A812TXJ9"/>
<sequence length="545" mass="59367">MHPETAAKPLACSGIVLGCCSGALLVLVLLGVPLLVLPAFRTDAYQLIGSGTRGSLHEKIRTQIPARPSWLSTLPPVMPVAPATRATPTAPHNAAAPPSTTRAQQHRDKPIPPALNKSTVHEALGLGMLWEEVPAVASYLWRGTTFCGDYAWKGSMKGVGMASRQNAVLINLQSTKGVSNVMFWQLNFMIAWMLRRPVLLYSDGQIWNLLHSRHMPPSMQVSGVALRDVVANVTVAKGPPIFKDKDDCNAHFQDPSSGNLLSINMLKPPSSWKLPSHPILLLGVGSKNVRTLKHIVPLDCRNKMIQQLKRGWEESDRERAKAITRDMKHFGRCSLRFSMGDPQPDLLRFLQPVLQSLASTKAFLVGIHFRMGDTLMSKELGRVSGANNDKRSQVPLQKYLSHVNDLLRALKEVLRPLDAQPVVFIASDNAAALKAAENKLTCKVVANPGHSVHSTDKKASVTEIQKVYADWYLLALSSILLSPSPGTNCNDGCGSGFSKTAGQLGFPLISILGRDISSKDVQSVRKLPIKALADLGIYKSRGVAR</sequence>
<dbReference type="OrthoDB" id="1654420at2759"/>
<dbReference type="EMBL" id="CAJNIZ010033068">
    <property type="protein sequence ID" value="CAE7542234.1"/>
    <property type="molecule type" value="Genomic_DNA"/>
</dbReference>
<protein>
    <submittedName>
        <fullName evidence="3">KEA5 protein</fullName>
    </submittedName>
</protein>